<dbReference type="CDD" id="cd07560">
    <property type="entry name" value="Peptidase_S41_CPP"/>
    <property type="match status" value="1"/>
</dbReference>
<dbReference type="Gene3D" id="3.90.226.10">
    <property type="entry name" value="2-enoyl-CoA Hydratase, Chain A, domain 1"/>
    <property type="match status" value="1"/>
</dbReference>
<feature type="region of interest" description="Disordered" evidence="6">
    <location>
        <begin position="399"/>
        <end position="426"/>
    </location>
</feature>
<dbReference type="Pfam" id="PF22694">
    <property type="entry name" value="CtpB_N-like"/>
    <property type="match status" value="1"/>
</dbReference>
<evidence type="ECO:0000256" key="3">
    <source>
        <dbReference type="ARBA" id="ARBA00022801"/>
    </source>
</evidence>
<dbReference type="SMART" id="SM00228">
    <property type="entry name" value="PDZ"/>
    <property type="match status" value="1"/>
</dbReference>
<dbReference type="Proteomes" id="UP000075766">
    <property type="component" value="Unassembled WGS sequence"/>
</dbReference>
<dbReference type="EMBL" id="LSYU01000030">
    <property type="protein sequence ID" value="KXX65754.1"/>
    <property type="molecule type" value="Genomic_DNA"/>
</dbReference>
<dbReference type="Pfam" id="PF13180">
    <property type="entry name" value="PDZ_2"/>
    <property type="match status" value="1"/>
</dbReference>
<evidence type="ECO:0000256" key="4">
    <source>
        <dbReference type="ARBA" id="ARBA00022825"/>
    </source>
</evidence>
<gene>
    <name evidence="9" type="ORF">AY586_08795</name>
</gene>
<feature type="domain" description="PDZ" evidence="8">
    <location>
        <begin position="93"/>
        <end position="175"/>
    </location>
</feature>
<comment type="caution">
    <text evidence="9">The sequence shown here is derived from an EMBL/GenBank/DDBJ whole genome shotgun (WGS) entry which is preliminary data.</text>
</comment>
<keyword evidence="2 5" id="KW-0645">Protease</keyword>
<name>A0ABR5VJA2_MARGR</name>
<comment type="similarity">
    <text evidence="1 5">Belongs to the peptidase S41A family.</text>
</comment>
<dbReference type="SUPFAM" id="SSF50156">
    <property type="entry name" value="PDZ domain-like"/>
    <property type="match status" value="1"/>
</dbReference>
<dbReference type="CDD" id="cd06782">
    <property type="entry name" value="cpPDZ_CPP-like"/>
    <property type="match status" value="1"/>
</dbReference>
<evidence type="ECO:0000256" key="6">
    <source>
        <dbReference type="SAM" id="MobiDB-lite"/>
    </source>
</evidence>
<evidence type="ECO:0000256" key="5">
    <source>
        <dbReference type="RuleBase" id="RU004404"/>
    </source>
</evidence>
<dbReference type="SUPFAM" id="SSF52096">
    <property type="entry name" value="ClpP/crotonase"/>
    <property type="match status" value="1"/>
</dbReference>
<keyword evidence="10" id="KW-1185">Reference proteome</keyword>
<evidence type="ECO:0000256" key="1">
    <source>
        <dbReference type="ARBA" id="ARBA00009179"/>
    </source>
</evidence>
<dbReference type="Gene3D" id="2.30.42.10">
    <property type="match status" value="1"/>
</dbReference>
<sequence length="454" mass="48061">MIMPRPLALALGLLLAVGPSAYAAESAGEETTADDTASEALPLDELRTFAEVFGRIKTDYVESVADGELLESAIRGMLAGLDPHSAYLDAEEYRDLRVGTSGEFGGLGIEVGMENGFVKVIAPIDDTPAQRAGLRAGDLIVRIDHKPVKGMTLNDAVELMRGEPGTEVVLTLMREGEEAPLELTLERAIIQVESVRSRVLEPGYGYVRIAHFQSRTAEDMTAAIETLKAGETPLAGLVLDLRNNPGGVLNSAVGVSDAFLTGGLIVYTQGRDPSSRLDFNAGPDDVLDGAPLVVLVNGGSASASEIVAGALQDQRRAIVMGAQTFGKGSVQTIVPVDDETALKLTTARYYTPSGRSIQAQGISPDILLERGEFRPLAGASVEPLKEADLVRHLDDPDEGAAVPVEEDEPAEAATTEPLDAEAEATPLRARDDYQLLEALNVLKGVNILGRSRAD</sequence>
<dbReference type="InterPro" id="IPR029045">
    <property type="entry name" value="ClpP/crotonase-like_dom_sf"/>
</dbReference>
<evidence type="ECO:0000256" key="7">
    <source>
        <dbReference type="SAM" id="SignalP"/>
    </source>
</evidence>
<dbReference type="Gene3D" id="3.30.750.44">
    <property type="match status" value="1"/>
</dbReference>
<dbReference type="InterPro" id="IPR055210">
    <property type="entry name" value="CtpA/B_N"/>
</dbReference>
<dbReference type="Pfam" id="PF03572">
    <property type="entry name" value="Peptidase_S41"/>
    <property type="match status" value="1"/>
</dbReference>
<evidence type="ECO:0000256" key="2">
    <source>
        <dbReference type="ARBA" id="ARBA00022670"/>
    </source>
</evidence>
<keyword evidence="3 5" id="KW-0378">Hydrolase</keyword>
<dbReference type="SMART" id="SM00245">
    <property type="entry name" value="TSPc"/>
    <property type="match status" value="1"/>
</dbReference>
<proteinExistence type="inferred from homology"/>
<feature type="chain" id="PRO_5045399603" evidence="7">
    <location>
        <begin position="24"/>
        <end position="454"/>
    </location>
</feature>
<evidence type="ECO:0000313" key="10">
    <source>
        <dbReference type="Proteomes" id="UP000075766"/>
    </source>
</evidence>
<dbReference type="PROSITE" id="PS50106">
    <property type="entry name" value="PDZ"/>
    <property type="match status" value="1"/>
</dbReference>
<keyword evidence="7" id="KW-0732">Signal</keyword>
<dbReference type="InterPro" id="IPR004447">
    <property type="entry name" value="Peptidase_S41A"/>
</dbReference>
<protein>
    <submittedName>
        <fullName evidence="9">Peptidase S41</fullName>
    </submittedName>
</protein>
<feature type="compositionally biased region" description="Low complexity" evidence="6">
    <location>
        <begin position="411"/>
        <end position="426"/>
    </location>
</feature>
<reference evidence="9 10" key="1">
    <citation type="submission" date="2016-02" db="EMBL/GenBank/DDBJ databases">
        <title>Genome sequence of Marichromatium gracile YL-28, a purple sulfur bacterium.</title>
        <authorList>
            <person name="Zhao C."/>
            <person name="Hong X."/>
            <person name="Chen S."/>
            <person name="Yang S."/>
        </authorList>
    </citation>
    <scope>NUCLEOTIDE SEQUENCE [LARGE SCALE GENOMIC DNA]</scope>
    <source>
        <strain evidence="9 10">YL28</strain>
    </source>
</reference>
<dbReference type="PANTHER" id="PTHR32060">
    <property type="entry name" value="TAIL-SPECIFIC PROTEASE"/>
    <property type="match status" value="1"/>
</dbReference>
<dbReference type="InterPro" id="IPR005151">
    <property type="entry name" value="Tail-specific_protease"/>
</dbReference>
<evidence type="ECO:0000313" key="9">
    <source>
        <dbReference type="EMBL" id="KXX65754.1"/>
    </source>
</evidence>
<dbReference type="InterPro" id="IPR036034">
    <property type="entry name" value="PDZ_sf"/>
</dbReference>
<keyword evidence="4 5" id="KW-0720">Serine protease</keyword>
<dbReference type="InterPro" id="IPR001478">
    <property type="entry name" value="PDZ"/>
</dbReference>
<dbReference type="PANTHER" id="PTHR32060:SF30">
    <property type="entry name" value="CARBOXY-TERMINAL PROCESSING PROTEASE CTPA"/>
    <property type="match status" value="1"/>
</dbReference>
<accession>A0ABR5VJA2</accession>
<organism evidence="9 10">
    <name type="scientific">Marichromatium gracile</name>
    <name type="common">Chromatium gracile</name>
    <dbReference type="NCBI Taxonomy" id="1048"/>
    <lineage>
        <taxon>Bacteria</taxon>
        <taxon>Pseudomonadati</taxon>
        <taxon>Pseudomonadota</taxon>
        <taxon>Gammaproteobacteria</taxon>
        <taxon>Chromatiales</taxon>
        <taxon>Chromatiaceae</taxon>
        <taxon>Marichromatium</taxon>
    </lineage>
</organism>
<dbReference type="NCBIfam" id="TIGR00225">
    <property type="entry name" value="prc"/>
    <property type="match status" value="1"/>
</dbReference>
<evidence type="ECO:0000259" key="8">
    <source>
        <dbReference type="PROSITE" id="PS50106"/>
    </source>
</evidence>
<feature type="signal peptide" evidence="7">
    <location>
        <begin position="1"/>
        <end position="23"/>
    </location>
</feature>